<accession>A0A085NTZ1</accession>
<feature type="domain" description="Reverse transcriptase Ty1/copia-type" evidence="1">
    <location>
        <begin position="13"/>
        <end position="68"/>
    </location>
</feature>
<dbReference type="Pfam" id="PF07727">
    <property type="entry name" value="RVT_2"/>
    <property type="match status" value="1"/>
</dbReference>
<dbReference type="EMBL" id="KL367475">
    <property type="protein sequence ID" value="KFD72937.1"/>
    <property type="molecule type" value="Genomic_DNA"/>
</dbReference>
<reference evidence="3 4" key="1">
    <citation type="journal article" date="2014" name="Nat. Genet.">
        <title>Genome and transcriptome of the porcine whipworm Trichuris suis.</title>
        <authorList>
            <person name="Jex A.R."/>
            <person name="Nejsum P."/>
            <person name="Schwarz E.M."/>
            <person name="Hu L."/>
            <person name="Young N.D."/>
            <person name="Hall R.S."/>
            <person name="Korhonen P.K."/>
            <person name="Liao S."/>
            <person name="Thamsborg S."/>
            <person name="Xia J."/>
            <person name="Xu P."/>
            <person name="Wang S."/>
            <person name="Scheerlinck J.P."/>
            <person name="Hofmann A."/>
            <person name="Sternberg P.W."/>
            <person name="Wang J."/>
            <person name="Gasser R.B."/>
        </authorList>
    </citation>
    <scope>NUCLEOTIDE SEQUENCE [LARGE SCALE GENOMIC DNA]</scope>
    <source>
        <strain evidence="3">DCEP-RM93F</strain>
        <strain evidence="2">DCEP-RM93M</strain>
    </source>
</reference>
<organism evidence="3">
    <name type="scientific">Trichuris suis</name>
    <name type="common">pig whipworm</name>
    <dbReference type="NCBI Taxonomy" id="68888"/>
    <lineage>
        <taxon>Eukaryota</taxon>
        <taxon>Metazoa</taxon>
        <taxon>Ecdysozoa</taxon>
        <taxon>Nematoda</taxon>
        <taxon>Enoplea</taxon>
        <taxon>Dorylaimia</taxon>
        <taxon>Trichinellida</taxon>
        <taxon>Trichuridae</taxon>
        <taxon>Trichuris</taxon>
    </lineage>
</organism>
<dbReference type="AlphaFoldDB" id="A0A085NTZ1"/>
<sequence>MQSQADQCPFMRKEEGGEATYVLVYVDDLLVAGSSEKLIRKLGEQLSVHFQVKDFGGLVHYLSIELATVSRPDITMAVGLLCRCVEAPTECETGSPVKRVRRYLPTTIDRKLHLSSGNRTELHRYVVAEWAGEKTDRNSTSGYIKIGRKCGGMVEPETVAVGIVFH</sequence>
<dbReference type="Proteomes" id="UP000030764">
    <property type="component" value="Unassembled WGS sequence"/>
</dbReference>
<dbReference type="PANTHER" id="PTHR11439:SF483">
    <property type="entry name" value="PEPTIDE SYNTHASE GLIP-LIKE, PUTATIVE (AFU_ORTHOLOGUE AFUA_3G12920)-RELATED"/>
    <property type="match status" value="1"/>
</dbReference>
<dbReference type="EMBL" id="KL363182">
    <property type="protein sequence ID" value="KFD58910.1"/>
    <property type="molecule type" value="Genomic_DNA"/>
</dbReference>
<keyword evidence="4" id="KW-1185">Reference proteome</keyword>
<evidence type="ECO:0000259" key="1">
    <source>
        <dbReference type="Pfam" id="PF07727"/>
    </source>
</evidence>
<dbReference type="PANTHER" id="PTHR11439">
    <property type="entry name" value="GAG-POL-RELATED RETROTRANSPOSON"/>
    <property type="match status" value="1"/>
</dbReference>
<dbReference type="Proteomes" id="UP000030758">
    <property type="component" value="Unassembled WGS sequence"/>
</dbReference>
<evidence type="ECO:0000313" key="2">
    <source>
        <dbReference type="EMBL" id="KFD58910.1"/>
    </source>
</evidence>
<evidence type="ECO:0000313" key="3">
    <source>
        <dbReference type="EMBL" id="KFD72937.1"/>
    </source>
</evidence>
<proteinExistence type="predicted"/>
<gene>
    <name evidence="2" type="ORF">M513_00073</name>
    <name evidence="3" type="ORF">M514_00073</name>
</gene>
<evidence type="ECO:0000313" key="4">
    <source>
        <dbReference type="Proteomes" id="UP000030764"/>
    </source>
</evidence>
<name>A0A085NTZ1_9BILA</name>
<protein>
    <recommendedName>
        <fullName evidence="1">Reverse transcriptase Ty1/copia-type domain-containing protein</fullName>
    </recommendedName>
</protein>
<dbReference type="InterPro" id="IPR013103">
    <property type="entry name" value="RVT_2"/>
</dbReference>